<evidence type="ECO:0000313" key="7">
    <source>
        <dbReference type="Proteomes" id="UP001140978"/>
    </source>
</evidence>
<reference evidence="2" key="2">
    <citation type="submission" date="2022-06" db="EMBL/GenBank/DDBJ databases">
        <authorList>
            <person name="Goudenege D."/>
            <person name="Le Roux F."/>
        </authorList>
    </citation>
    <scope>NUCLEOTIDE SEQUENCE</scope>
    <source>
        <strain evidence="2">12-063</strain>
    </source>
</reference>
<keyword evidence="8" id="KW-1185">Reference proteome</keyword>
<evidence type="ECO:0000313" key="4">
    <source>
        <dbReference type="EMBL" id="MDE1355942.1"/>
    </source>
</evidence>
<dbReference type="InterPro" id="IPR036868">
    <property type="entry name" value="TusA-like_sf"/>
</dbReference>
<evidence type="ECO:0000313" key="6">
    <source>
        <dbReference type="EMBL" id="WGK84620.1"/>
    </source>
</evidence>
<gene>
    <name evidence="4" type="ORF">L9W73_01230</name>
    <name evidence="3" type="ORF">L9X51_06550</name>
    <name evidence="5" type="ORF">PYE51_08610</name>
    <name evidence="6" type="ORF">PYE67_09450</name>
    <name evidence="2" type="ORF">VAE063_900361</name>
</gene>
<dbReference type="Pfam" id="PF01206">
    <property type="entry name" value="TusA"/>
    <property type="match status" value="1"/>
</dbReference>
<dbReference type="GeneID" id="79916811"/>
<organism evidence="3 7">
    <name type="scientific">Vibrio aestuarianus</name>
    <dbReference type="NCBI Taxonomy" id="28171"/>
    <lineage>
        <taxon>Bacteria</taxon>
        <taxon>Pseudomonadati</taxon>
        <taxon>Pseudomonadota</taxon>
        <taxon>Gammaproteobacteria</taxon>
        <taxon>Vibrionales</taxon>
        <taxon>Vibrionaceae</taxon>
        <taxon>Vibrio</taxon>
    </lineage>
</organism>
<evidence type="ECO:0000313" key="5">
    <source>
        <dbReference type="EMBL" id="WGK80725.1"/>
    </source>
</evidence>
<evidence type="ECO:0000313" key="9">
    <source>
        <dbReference type="Proteomes" id="UP001241226"/>
    </source>
</evidence>
<evidence type="ECO:0000313" key="8">
    <source>
        <dbReference type="Proteomes" id="UP001152658"/>
    </source>
</evidence>
<evidence type="ECO:0000313" key="3">
    <source>
        <dbReference type="EMBL" id="MDE1346098.1"/>
    </source>
</evidence>
<name>A0A9X4F6S8_9VIBR</name>
<evidence type="ECO:0000259" key="1">
    <source>
        <dbReference type="Pfam" id="PF01206"/>
    </source>
</evidence>
<feature type="domain" description="UPF0033" evidence="1">
    <location>
        <begin position="5"/>
        <end position="70"/>
    </location>
</feature>
<dbReference type="Proteomes" id="UP001239257">
    <property type="component" value="Chromosome 1"/>
</dbReference>
<dbReference type="EMBL" id="JAKNAX010000012">
    <property type="protein sequence ID" value="MDE1346098.1"/>
    <property type="molecule type" value="Genomic_DNA"/>
</dbReference>
<sequence length="75" mass="8466">MEPNILDLRQQRCPMALLLAKRHTAQMKYGDELTILIADSGSKQDIEKYLTSNGFSCRIETASCNFSLKIMKGLD</sequence>
<dbReference type="CDD" id="cd00291">
    <property type="entry name" value="SirA_YedF_YeeD"/>
    <property type="match status" value="1"/>
</dbReference>
<dbReference type="RefSeq" id="WP_168521410.1">
    <property type="nucleotide sequence ID" value="NZ_CALYLA010000016.1"/>
</dbReference>
<accession>A0A9X4F6S8</accession>
<dbReference type="Proteomes" id="UP001140978">
    <property type="component" value="Unassembled WGS sequence"/>
</dbReference>
<proteinExistence type="predicted"/>
<dbReference type="Proteomes" id="UP001241226">
    <property type="component" value="Chromosome 1"/>
</dbReference>
<dbReference type="Proteomes" id="UP001152658">
    <property type="component" value="Unassembled WGS sequence"/>
</dbReference>
<dbReference type="EMBL" id="CP118711">
    <property type="protein sequence ID" value="WGK84620.1"/>
    <property type="molecule type" value="Genomic_DNA"/>
</dbReference>
<dbReference type="InterPro" id="IPR001455">
    <property type="entry name" value="TusA-like"/>
</dbReference>
<dbReference type="EMBL" id="CALYLK010000131">
    <property type="protein sequence ID" value="CAH8218630.1"/>
    <property type="molecule type" value="Genomic_DNA"/>
</dbReference>
<dbReference type="AlphaFoldDB" id="A0A9X4F6S8"/>
<dbReference type="EMBL" id="JAKNAP010000002">
    <property type="protein sequence ID" value="MDE1355942.1"/>
    <property type="molecule type" value="Genomic_DNA"/>
</dbReference>
<dbReference type="EMBL" id="CP118709">
    <property type="protein sequence ID" value="WGK80725.1"/>
    <property type="molecule type" value="Genomic_DNA"/>
</dbReference>
<reference evidence="3 9" key="1">
    <citation type="submission" date="2022-02" db="EMBL/GenBank/DDBJ databases">
        <title>Emergence and expansion in Europe of a Vibrio aestuarianus clonal complex pathogenic for oysters.</title>
        <authorList>
            <person name="Mesnil A."/>
            <person name="Travers M.-A."/>
        </authorList>
    </citation>
    <scope>NUCLEOTIDE SEQUENCE</scope>
    <source>
        <strain evidence="4">151-ITT-15-cp-1</strain>
        <strain evidence="3">19_064_15T1</strain>
        <strain evidence="6 9">U17</strain>
        <strain evidence="5">U29</strain>
    </source>
</reference>
<dbReference type="SUPFAM" id="SSF64307">
    <property type="entry name" value="SirA-like"/>
    <property type="match status" value="1"/>
</dbReference>
<protein>
    <submittedName>
        <fullName evidence="2">Oxidoreductase</fullName>
    </submittedName>
    <submittedName>
        <fullName evidence="3">Sulfurtransferase TusA family protein</fullName>
    </submittedName>
</protein>
<dbReference type="Gene3D" id="3.30.110.40">
    <property type="entry name" value="TusA-like domain"/>
    <property type="match status" value="1"/>
</dbReference>
<evidence type="ECO:0000313" key="2">
    <source>
        <dbReference type="EMBL" id="CAH8218630.1"/>
    </source>
</evidence>
<dbReference type="Proteomes" id="UP001140973">
    <property type="component" value="Unassembled WGS sequence"/>
</dbReference>